<feature type="signal peptide" evidence="1">
    <location>
        <begin position="1"/>
        <end position="30"/>
    </location>
</feature>
<gene>
    <name evidence="2" type="ORF">PIB30_076642</name>
</gene>
<name>A0ABU6UPR5_9FABA</name>
<evidence type="ECO:0000256" key="1">
    <source>
        <dbReference type="SAM" id="SignalP"/>
    </source>
</evidence>
<proteinExistence type="predicted"/>
<evidence type="ECO:0008006" key="4">
    <source>
        <dbReference type="Google" id="ProtNLM"/>
    </source>
</evidence>
<organism evidence="2 3">
    <name type="scientific">Stylosanthes scabra</name>
    <dbReference type="NCBI Taxonomy" id="79078"/>
    <lineage>
        <taxon>Eukaryota</taxon>
        <taxon>Viridiplantae</taxon>
        <taxon>Streptophyta</taxon>
        <taxon>Embryophyta</taxon>
        <taxon>Tracheophyta</taxon>
        <taxon>Spermatophyta</taxon>
        <taxon>Magnoliopsida</taxon>
        <taxon>eudicotyledons</taxon>
        <taxon>Gunneridae</taxon>
        <taxon>Pentapetalae</taxon>
        <taxon>rosids</taxon>
        <taxon>fabids</taxon>
        <taxon>Fabales</taxon>
        <taxon>Fabaceae</taxon>
        <taxon>Papilionoideae</taxon>
        <taxon>50 kb inversion clade</taxon>
        <taxon>dalbergioids sensu lato</taxon>
        <taxon>Dalbergieae</taxon>
        <taxon>Pterocarpus clade</taxon>
        <taxon>Stylosanthes</taxon>
    </lineage>
</organism>
<dbReference type="EMBL" id="JASCZI010121838">
    <property type="protein sequence ID" value="MED6163101.1"/>
    <property type="molecule type" value="Genomic_DNA"/>
</dbReference>
<protein>
    <recommendedName>
        <fullName evidence="4">Secreted protein</fullName>
    </recommendedName>
</protein>
<sequence>MLIRPHLLIILKRRLSLFSFLYLVVVGVRSSQIQNKAPGRICACFLGFRDGFQVDLKGAQGCAEGSSYLLQRRHGRCIRIKTQMIHLRHKIFRIKLLQRFFTWLAKISSLYNSASHSTLWVPLDLVLENAMNGYQVSTTSAIEVIGV</sequence>
<dbReference type="Proteomes" id="UP001341840">
    <property type="component" value="Unassembled WGS sequence"/>
</dbReference>
<keyword evidence="1" id="KW-0732">Signal</keyword>
<evidence type="ECO:0000313" key="3">
    <source>
        <dbReference type="Proteomes" id="UP001341840"/>
    </source>
</evidence>
<evidence type="ECO:0000313" key="2">
    <source>
        <dbReference type="EMBL" id="MED6163101.1"/>
    </source>
</evidence>
<keyword evidence="3" id="KW-1185">Reference proteome</keyword>
<accession>A0ABU6UPR5</accession>
<feature type="chain" id="PRO_5046984545" description="Secreted protein" evidence="1">
    <location>
        <begin position="31"/>
        <end position="147"/>
    </location>
</feature>
<reference evidence="2 3" key="1">
    <citation type="journal article" date="2023" name="Plants (Basel)">
        <title>Bridging the Gap: Combining Genomics and Transcriptomics Approaches to Understand Stylosanthes scabra, an Orphan Legume from the Brazilian Caatinga.</title>
        <authorList>
            <person name="Ferreira-Neto J.R.C."/>
            <person name="da Silva M.D."/>
            <person name="Binneck E."/>
            <person name="de Melo N.F."/>
            <person name="da Silva R.H."/>
            <person name="de Melo A.L.T.M."/>
            <person name="Pandolfi V."/>
            <person name="Bustamante F.O."/>
            <person name="Brasileiro-Vidal A.C."/>
            <person name="Benko-Iseppon A.M."/>
        </authorList>
    </citation>
    <scope>NUCLEOTIDE SEQUENCE [LARGE SCALE GENOMIC DNA]</scope>
    <source>
        <tissue evidence="2">Leaves</tissue>
    </source>
</reference>
<comment type="caution">
    <text evidence="2">The sequence shown here is derived from an EMBL/GenBank/DDBJ whole genome shotgun (WGS) entry which is preliminary data.</text>
</comment>